<comment type="caution">
    <text evidence="7">The sequence shown here is derived from an EMBL/GenBank/DDBJ whole genome shotgun (WGS) entry which is preliminary data.</text>
</comment>
<evidence type="ECO:0000256" key="2">
    <source>
        <dbReference type="ARBA" id="ARBA00007168"/>
    </source>
</evidence>
<comment type="similarity">
    <text evidence="2 6">Belongs to the CTL (choline transporter-like) family.</text>
</comment>
<feature type="transmembrane region" description="Helical" evidence="6">
    <location>
        <begin position="276"/>
        <end position="297"/>
    </location>
</feature>
<dbReference type="PANTHER" id="PTHR12385:SF12">
    <property type="entry name" value="CHOLINE TRANSPORTER-LIKE PROTEIN"/>
    <property type="match status" value="1"/>
</dbReference>
<protein>
    <recommendedName>
        <fullName evidence="6">Choline transporter-like protein</fullName>
    </recommendedName>
</protein>
<evidence type="ECO:0000256" key="5">
    <source>
        <dbReference type="ARBA" id="ARBA00023136"/>
    </source>
</evidence>
<gene>
    <name evidence="7" type="ORF">HHI36_009281</name>
</gene>
<comment type="function">
    <text evidence="6">Choline transporter.</text>
</comment>
<accession>A0ABD2MUT3</accession>
<dbReference type="AlphaFoldDB" id="A0ABD2MUT3"/>
<feature type="transmembrane region" description="Helical" evidence="6">
    <location>
        <begin position="122"/>
        <end position="153"/>
    </location>
</feature>
<evidence type="ECO:0000256" key="6">
    <source>
        <dbReference type="RuleBase" id="RU368066"/>
    </source>
</evidence>
<dbReference type="Pfam" id="PF04515">
    <property type="entry name" value="Choline_transpo"/>
    <property type="match status" value="1"/>
</dbReference>
<dbReference type="EMBL" id="JABFTP020000021">
    <property type="protein sequence ID" value="KAL3270225.1"/>
    <property type="molecule type" value="Genomic_DNA"/>
</dbReference>
<dbReference type="Proteomes" id="UP001516400">
    <property type="component" value="Unassembled WGS sequence"/>
</dbReference>
<feature type="transmembrane region" description="Helical" evidence="6">
    <location>
        <begin position="12"/>
        <end position="34"/>
    </location>
</feature>
<feature type="transmembrane region" description="Helical" evidence="6">
    <location>
        <begin position="304"/>
        <end position="328"/>
    </location>
</feature>
<comment type="subcellular location">
    <subcellularLocation>
        <location evidence="6">Cell membrane</location>
        <topology evidence="6">Multi-pass membrane protein</topology>
    </subcellularLocation>
    <subcellularLocation>
        <location evidence="1">Membrane</location>
        <topology evidence="1">Multi-pass membrane protein</topology>
    </subcellularLocation>
</comment>
<evidence type="ECO:0000313" key="7">
    <source>
        <dbReference type="EMBL" id="KAL3270225.1"/>
    </source>
</evidence>
<sequence>MWLWESARNEDAFFWYSIVATVITVIILIIVLVLRKQPLITFIILLAFFVFWIFVVLCLATSYYPDMSGITLPFAEEKTSFTTSSVLSIAEEKPMGNMSFAEKVKKLTLVEYIDPAWVKYMWWVYFIGLIWTSEFIMACQQMVIAGAVAHWFYRHKFKDNSHVTYGLCKLLKYHLGSVALGSFLITLFKIPRLILTYLHEKLRYRQDKGSECASCALKCCICCFYCMEKFIRYLNHNAYTVIAIDGVGFCKAAGTAFEVLTSHALQVATINGLGDFILFLGKCFVTAVTGSVGLYIFRKNADLTFYAIPTLVVCIFAFFVAHCILSLYEMVLDTVYLCMAQNGEAPDGIQMQNMGLTFTSNGNSTNQPAELEPIK</sequence>
<keyword evidence="5 6" id="KW-0472">Membrane</keyword>
<evidence type="ECO:0000256" key="1">
    <source>
        <dbReference type="ARBA" id="ARBA00004141"/>
    </source>
</evidence>
<keyword evidence="8" id="KW-1185">Reference proteome</keyword>
<evidence type="ECO:0000313" key="8">
    <source>
        <dbReference type="Proteomes" id="UP001516400"/>
    </source>
</evidence>
<keyword evidence="3 6" id="KW-0812">Transmembrane</keyword>
<dbReference type="PANTHER" id="PTHR12385">
    <property type="entry name" value="CHOLINE TRANSPORTER-LIKE (SLC FAMILY 44)"/>
    <property type="match status" value="1"/>
</dbReference>
<evidence type="ECO:0000256" key="3">
    <source>
        <dbReference type="ARBA" id="ARBA00022692"/>
    </source>
</evidence>
<proteinExistence type="inferred from homology"/>
<feature type="transmembrane region" description="Helical" evidence="6">
    <location>
        <begin position="41"/>
        <end position="64"/>
    </location>
</feature>
<feature type="transmembrane region" description="Helical" evidence="6">
    <location>
        <begin position="173"/>
        <end position="195"/>
    </location>
</feature>
<keyword evidence="4 6" id="KW-1133">Transmembrane helix</keyword>
<dbReference type="GO" id="GO:0022857">
    <property type="term" value="F:transmembrane transporter activity"/>
    <property type="evidence" value="ECO:0007669"/>
    <property type="project" value="UniProtKB-UniRule"/>
</dbReference>
<comment type="caution">
    <text evidence="6">Lacks conserved residue(s) required for the propagation of feature annotation.</text>
</comment>
<name>A0ABD2MUT3_9CUCU</name>
<dbReference type="InterPro" id="IPR007603">
    <property type="entry name" value="Choline_transptr-like"/>
</dbReference>
<evidence type="ECO:0000256" key="4">
    <source>
        <dbReference type="ARBA" id="ARBA00022989"/>
    </source>
</evidence>
<dbReference type="GO" id="GO:0005886">
    <property type="term" value="C:plasma membrane"/>
    <property type="evidence" value="ECO:0007669"/>
    <property type="project" value="UniProtKB-SubCell"/>
</dbReference>
<reference evidence="7 8" key="1">
    <citation type="journal article" date="2021" name="BMC Biol.">
        <title>Horizontally acquired antibacterial genes associated with adaptive radiation of ladybird beetles.</title>
        <authorList>
            <person name="Li H.S."/>
            <person name="Tang X.F."/>
            <person name="Huang Y.H."/>
            <person name="Xu Z.Y."/>
            <person name="Chen M.L."/>
            <person name="Du X.Y."/>
            <person name="Qiu B.Y."/>
            <person name="Chen P.T."/>
            <person name="Zhang W."/>
            <person name="Slipinski A."/>
            <person name="Escalona H.E."/>
            <person name="Waterhouse R.M."/>
            <person name="Zwick A."/>
            <person name="Pang H."/>
        </authorList>
    </citation>
    <scope>NUCLEOTIDE SEQUENCE [LARGE SCALE GENOMIC DNA]</scope>
    <source>
        <strain evidence="7">SYSU2018</strain>
    </source>
</reference>
<organism evidence="7 8">
    <name type="scientific">Cryptolaemus montrouzieri</name>
    <dbReference type="NCBI Taxonomy" id="559131"/>
    <lineage>
        <taxon>Eukaryota</taxon>
        <taxon>Metazoa</taxon>
        <taxon>Ecdysozoa</taxon>
        <taxon>Arthropoda</taxon>
        <taxon>Hexapoda</taxon>
        <taxon>Insecta</taxon>
        <taxon>Pterygota</taxon>
        <taxon>Neoptera</taxon>
        <taxon>Endopterygota</taxon>
        <taxon>Coleoptera</taxon>
        <taxon>Polyphaga</taxon>
        <taxon>Cucujiformia</taxon>
        <taxon>Coccinelloidea</taxon>
        <taxon>Coccinellidae</taxon>
        <taxon>Scymninae</taxon>
        <taxon>Scymnini</taxon>
        <taxon>Cryptolaemus</taxon>
    </lineage>
</organism>